<organism evidence="1">
    <name type="scientific">Arundo donax</name>
    <name type="common">Giant reed</name>
    <name type="synonym">Donax arundinaceus</name>
    <dbReference type="NCBI Taxonomy" id="35708"/>
    <lineage>
        <taxon>Eukaryota</taxon>
        <taxon>Viridiplantae</taxon>
        <taxon>Streptophyta</taxon>
        <taxon>Embryophyta</taxon>
        <taxon>Tracheophyta</taxon>
        <taxon>Spermatophyta</taxon>
        <taxon>Magnoliopsida</taxon>
        <taxon>Liliopsida</taxon>
        <taxon>Poales</taxon>
        <taxon>Poaceae</taxon>
        <taxon>PACMAD clade</taxon>
        <taxon>Arundinoideae</taxon>
        <taxon>Arundineae</taxon>
        <taxon>Arundo</taxon>
    </lineage>
</organism>
<sequence>MLLKTKWDVDKISTAQKITKTHDWRAIPATQSNRSYLNPICPINKLCLLVTFLLFQNIQLKESPPWKS</sequence>
<name>A0A0A8YN09_ARUDO</name>
<evidence type="ECO:0000313" key="1">
    <source>
        <dbReference type="EMBL" id="JAD23992.1"/>
    </source>
</evidence>
<reference evidence="1" key="2">
    <citation type="journal article" date="2015" name="Data Brief">
        <title>Shoot transcriptome of the giant reed, Arundo donax.</title>
        <authorList>
            <person name="Barrero R.A."/>
            <person name="Guerrero F.D."/>
            <person name="Moolhuijzen P."/>
            <person name="Goolsby J.A."/>
            <person name="Tidwell J."/>
            <person name="Bellgard S.E."/>
            <person name="Bellgard M.I."/>
        </authorList>
    </citation>
    <scope>NUCLEOTIDE SEQUENCE</scope>
    <source>
        <tissue evidence="1">Shoot tissue taken approximately 20 cm above the soil surface</tissue>
    </source>
</reference>
<dbReference type="AlphaFoldDB" id="A0A0A8YN09"/>
<proteinExistence type="predicted"/>
<dbReference type="EMBL" id="GBRH01273903">
    <property type="protein sequence ID" value="JAD23992.1"/>
    <property type="molecule type" value="Transcribed_RNA"/>
</dbReference>
<protein>
    <submittedName>
        <fullName evidence="1">Uncharacterized protein</fullName>
    </submittedName>
</protein>
<accession>A0A0A8YN09</accession>
<reference evidence="1" key="1">
    <citation type="submission" date="2014-09" db="EMBL/GenBank/DDBJ databases">
        <authorList>
            <person name="Magalhaes I.L.F."/>
            <person name="Oliveira U."/>
            <person name="Santos F.R."/>
            <person name="Vidigal T.H.D.A."/>
            <person name="Brescovit A.D."/>
            <person name="Santos A.J."/>
        </authorList>
    </citation>
    <scope>NUCLEOTIDE SEQUENCE</scope>
    <source>
        <tissue evidence="1">Shoot tissue taken approximately 20 cm above the soil surface</tissue>
    </source>
</reference>